<keyword evidence="2" id="KW-0378">Hydrolase</keyword>
<evidence type="ECO:0000313" key="3">
    <source>
        <dbReference type="Proteomes" id="UP000183263"/>
    </source>
</evidence>
<feature type="domain" description="Polymerase/histidinol phosphatase N-terminal" evidence="1">
    <location>
        <begin position="97"/>
        <end position="176"/>
    </location>
</feature>
<dbReference type="RefSeq" id="WP_072738895.1">
    <property type="nucleotide sequence ID" value="NZ_CP048813.1"/>
</dbReference>
<dbReference type="InterPro" id="IPR016195">
    <property type="entry name" value="Pol/histidinol_Pase-like"/>
</dbReference>
<dbReference type="Pfam" id="PF14716">
    <property type="entry name" value="HHH_8"/>
    <property type="match status" value="1"/>
</dbReference>
<dbReference type="InterPro" id="IPR003141">
    <property type="entry name" value="Pol/His_phosphatase_N"/>
</dbReference>
<organism evidence="2 3">
    <name type="scientific">Rhodococcus triatomae</name>
    <dbReference type="NCBI Taxonomy" id="300028"/>
    <lineage>
        <taxon>Bacteria</taxon>
        <taxon>Bacillati</taxon>
        <taxon>Actinomycetota</taxon>
        <taxon>Actinomycetes</taxon>
        <taxon>Mycobacteriales</taxon>
        <taxon>Nocardiaceae</taxon>
        <taxon>Rhodococcus</taxon>
    </lineage>
</organism>
<dbReference type="Pfam" id="PF02811">
    <property type="entry name" value="PHP"/>
    <property type="match status" value="1"/>
</dbReference>
<dbReference type="OrthoDB" id="9808747at2"/>
<dbReference type="PANTHER" id="PTHR36928">
    <property type="entry name" value="PHOSPHATASE YCDX-RELATED"/>
    <property type="match status" value="1"/>
</dbReference>
<dbReference type="GO" id="GO:0005829">
    <property type="term" value="C:cytosol"/>
    <property type="evidence" value="ECO:0007669"/>
    <property type="project" value="TreeGrafter"/>
</dbReference>
<dbReference type="PIRSF" id="PIRSF036978">
    <property type="entry name" value="UCP036978_PHPhdr"/>
    <property type="match status" value="1"/>
</dbReference>
<dbReference type="AlphaFoldDB" id="A0A1G8QGC3"/>
<name>A0A1G8QGC3_9NOCA</name>
<proteinExistence type="predicted"/>
<dbReference type="Gene3D" id="1.10.150.110">
    <property type="entry name" value="DNA polymerase beta, N-terminal domain-like"/>
    <property type="match status" value="1"/>
</dbReference>
<keyword evidence="3" id="KW-1185">Reference proteome</keyword>
<dbReference type="Proteomes" id="UP000183263">
    <property type="component" value="Unassembled WGS sequence"/>
</dbReference>
<accession>A0A1G8QGC3</accession>
<dbReference type="SMART" id="SM00481">
    <property type="entry name" value="POLIIIAc"/>
    <property type="match status" value="1"/>
</dbReference>
<gene>
    <name evidence="2" type="ORF">SAMN05444695_11523</name>
</gene>
<dbReference type="InterPro" id="IPR010996">
    <property type="entry name" value="HHH_MUS81"/>
</dbReference>
<dbReference type="InterPro" id="IPR047967">
    <property type="entry name" value="PolX_PHP"/>
</dbReference>
<evidence type="ECO:0000313" key="2">
    <source>
        <dbReference type="EMBL" id="SDJ03767.1"/>
    </source>
</evidence>
<dbReference type="EMBL" id="FNDN01000015">
    <property type="protein sequence ID" value="SDJ03767.1"/>
    <property type="molecule type" value="Genomic_DNA"/>
</dbReference>
<dbReference type="FunFam" id="3.20.20.140:FF:000047">
    <property type="entry name" value="PHP domain-containing protein"/>
    <property type="match status" value="1"/>
</dbReference>
<dbReference type="Gene3D" id="3.20.20.140">
    <property type="entry name" value="Metal-dependent hydrolases"/>
    <property type="match status" value="1"/>
</dbReference>
<reference evidence="2 3" key="1">
    <citation type="submission" date="2016-10" db="EMBL/GenBank/DDBJ databases">
        <authorList>
            <person name="de Groot N.N."/>
        </authorList>
    </citation>
    <scope>NUCLEOTIDE SEQUENCE [LARGE SCALE GENOMIC DNA]</scope>
    <source>
        <strain evidence="2 3">DSM 44892</strain>
    </source>
</reference>
<protein>
    <submittedName>
        <fullName evidence="2">Putative hydrolase</fullName>
    </submittedName>
</protein>
<dbReference type="InterPro" id="IPR004013">
    <property type="entry name" value="PHP_dom"/>
</dbReference>
<dbReference type="SUPFAM" id="SSF47802">
    <property type="entry name" value="DNA polymerase beta, N-terminal domain-like"/>
    <property type="match status" value="1"/>
</dbReference>
<dbReference type="InterPro" id="IPR050243">
    <property type="entry name" value="PHP_phosphatase"/>
</dbReference>
<sequence>MDPVAALRETAFWLERSRADSHRVQAYRRAADVVADLSEHERARRRRDDSWTELAGIGPKTAAVIRESFDGVPEYLARLRDEAEPIGGGALREALRGDLHTHSDWSDGGSPIAEMMQVAAALGHEYCALTDHSPRLTVANGLSAERLRQQLDVVGDLQDKIPSMRILTGIEVDILDDGSLDQDEGLLAELDVVVASVHSKLRAERGAMTRRMLAAVENPLVDVLGHPTGRLVEGGRGTRPESQFDAEKVFAACRDAGTAVEINARPERRDPPRRLIELARDLGCVFSIDTDAHAPGQLAWQGYGCERATACGVEADRVINTWPVERLLDWTRD</sequence>
<dbReference type="NCBIfam" id="NF005928">
    <property type="entry name" value="PRK07945.1"/>
    <property type="match status" value="1"/>
</dbReference>
<dbReference type="CDD" id="cd07436">
    <property type="entry name" value="PHP_PolX"/>
    <property type="match status" value="1"/>
</dbReference>
<dbReference type="GO" id="GO:0008270">
    <property type="term" value="F:zinc ion binding"/>
    <property type="evidence" value="ECO:0007669"/>
    <property type="project" value="TreeGrafter"/>
</dbReference>
<dbReference type="GO" id="GO:0042578">
    <property type="term" value="F:phosphoric ester hydrolase activity"/>
    <property type="evidence" value="ECO:0007669"/>
    <property type="project" value="TreeGrafter"/>
</dbReference>
<dbReference type="InterPro" id="IPR017078">
    <property type="entry name" value="UCP036978_PHPhdr"/>
</dbReference>
<evidence type="ECO:0000259" key="1">
    <source>
        <dbReference type="SMART" id="SM00481"/>
    </source>
</evidence>
<dbReference type="InterPro" id="IPR027421">
    <property type="entry name" value="DNA_pol_lamdba_lyase_dom_sf"/>
</dbReference>
<dbReference type="SUPFAM" id="SSF89550">
    <property type="entry name" value="PHP domain-like"/>
    <property type="match status" value="1"/>
</dbReference>
<dbReference type="PANTHER" id="PTHR36928:SF1">
    <property type="entry name" value="PHOSPHATASE YCDX-RELATED"/>
    <property type="match status" value="1"/>
</dbReference>